<dbReference type="InterPro" id="IPR014282">
    <property type="entry name" value="Nitrogen_fix_NifM"/>
</dbReference>
<feature type="domain" description="PpiC" evidence="6">
    <location>
        <begin position="143"/>
        <end position="245"/>
    </location>
</feature>
<gene>
    <name evidence="7" type="ORF">SAMN05216201_1189</name>
</gene>
<dbReference type="PANTHER" id="PTHR47245">
    <property type="entry name" value="PEPTIDYLPROLYL ISOMERASE"/>
    <property type="match status" value="1"/>
</dbReference>
<evidence type="ECO:0000256" key="2">
    <source>
        <dbReference type="ARBA" id="ARBA00007656"/>
    </source>
</evidence>
<evidence type="ECO:0000256" key="3">
    <source>
        <dbReference type="ARBA" id="ARBA00013194"/>
    </source>
</evidence>
<dbReference type="SUPFAM" id="SSF54534">
    <property type="entry name" value="FKBP-like"/>
    <property type="match status" value="1"/>
</dbReference>
<dbReference type="OrthoDB" id="9769613at2"/>
<sequence>MDNDALPNGIDERYYLLQVAREQFGCEPDKLDAEQLRQAGRIVARQRRIEDAVLRSGEASGVVIPAAQVEEARAQIASRYADGQALQQALASHGLDDGGLRAALARALKVEAVLERICAGLPEISDTDLSLYYFNHPEQFQRPESREARHILITINPDYPENTRQAARARLEAIAKRVRSKPERFADQALKHSECPTALQGGLLGYVTPGKLYPQLEASLFSLAAGELSPLLESPLGLHLLRCEAVAPAAKVTLEEALPRLRDRLQDRQRKAFQRQWLERLLQQPAPVEKAHG</sequence>
<name>A0A1H7BNN6_9PSED</name>
<accession>A0A1H7BNN6</accession>
<organism evidence="7 8">
    <name type="scientific">Pseudomonas linyingensis</name>
    <dbReference type="NCBI Taxonomy" id="915471"/>
    <lineage>
        <taxon>Bacteria</taxon>
        <taxon>Pseudomonadati</taxon>
        <taxon>Pseudomonadota</taxon>
        <taxon>Gammaproteobacteria</taxon>
        <taxon>Pseudomonadales</taxon>
        <taxon>Pseudomonadaceae</taxon>
        <taxon>Pseudomonas</taxon>
    </lineage>
</organism>
<dbReference type="EC" id="5.2.1.8" evidence="3"/>
<dbReference type="Pfam" id="PF00639">
    <property type="entry name" value="Rotamase"/>
    <property type="match status" value="1"/>
</dbReference>
<evidence type="ECO:0000313" key="7">
    <source>
        <dbReference type="EMBL" id="SEJ78574.1"/>
    </source>
</evidence>
<dbReference type="AlphaFoldDB" id="A0A1H7BNN6"/>
<dbReference type="SUPFAM" id="SSF109998">
    <property type="entry name" value="Triger factor/SurA peptide-binding domain-like"/>
    <property type="match status" value="1"/>
</dbReference>
<dbReference type="InterPro" id="IPR027304">
    <property type="entry name" value="Trigger_fact/SurA_dom_sf"/>
</dbReference>
<dbReference type="EMBL" id="FNZE01000018">
    <property type="protein sequence ID" value="SEJ78574.1"/>
    <property type="molecule type" value="Genomic_DNA"/>
</dbReference>
<evidence type="ECO:0000256" key="5">
    <source>
        <dbReference type="PROSITE-ProRule" id="PRU00278"/>
    </source>
</evidence>
<dbReference type="InterPro" id="IPR023058">
    <property type="entry name" value="PPIase_PpiC_CS"/>
</dbReference>
<dbReference type="RefSeq" id="WP_090313036.1">
    <property type="nucleotide sequence ID" value="NZ_FNZE01000018.1"/>
</dbReference>
<keyword evidence="4 5" id="KW-0697">Rotamase</keyword>
<evidence type="ECO:0000256" key="1">
    <source>
        <dbReference type="ARBA" id="ARBA00000971"/>
    </source>
</evidence>
<comment type="catalytic activity">
    <reaction evidence="1">
        <text>[protein]-peptidylproline (omega=180) = [protein]-peptidylproline (omega=0)</text>
        <dbReference type="Rhea" id="RHEA:16237"/>
        <dbReference type="Rhea" id="RHEA-COMP:10747"/>
        <dbReference type="Rhea" id="RHEA-COMP:10748"/>
        <dbReference type="ChEBI" id="CHEBI:83833"/>
        <dbReference type="ChEBI" id="CHEBI:83834"/>
        <dbReference type="EC" id="5.2.1.8"/>
    </reaction>
</comment>
<evidence type="ECO:0000259" key="6">
    <source>
        <dbReference type="PROSITE" id="PS50198"/>
    </source>
</evidence>
<evidence type="ECO:0000256" key="4">
    <source>
        <dbReference type="ARBA" id="ARBA00023110"/>
    </source>
</evidence>
<comment type="similarity">
    <text evidence="2">Belongs to the PpiC/parvulin rotamase family.</text>
</comment>
<protein>
    <recommendedName>
        <fullName evidence="3">peptidylprolyl isomerase</fullName>
        <ecNumber evidence="3">5.2.1.8</ecNumber>
    </recommendedName>
</protein>
<reference evidence="8" key="1">
    <citation type="submission" date="2016-10" db="EMBL/GenBank/DDBJ databases">
        <authorList>
            <person name="Varghese N."/>
            <person name="Submissions S."/>
        </authorList>
    </citation>
    <scope>NUCLEOTIDE SEQUENCE [LARGE SCALE GENOMIC DNA]</scope>
    <source>
        <strain evidence="8">LMG 25967</strain>
    </source>
</reference>
<dbReference type="Gene3D" id="3.10.50.40">
    <property type="match status" value="1"/>
</dbReference>
<dbReference type="GO" id="GO:0003755">
    <property type="term" value="F:peptidyl-prolyl cis-trans isomerase activity"/>
    <property type="evidence" value="ECO:0007669"/>
    <property type="project" value="UniProtKB-KW"/>
</dbReference>
<dbReference type="PROSITE" id="PS50198">
    <property type="entry name" value="PPIC_PPIASE_2"/>
    <property type="match status" value="1"/>
</dbReference>
<dbReference type="PROSITE" id="PS01096">
    <property type="entry name" value="PPIC_PPIASE_1"/>
    <property type="match status" value="1"/>
</dbReference>
<dbReference type="InterPro" id="IPR000297">
    <property type="entry name" value="PPIase_PpiC"/>
</dbReference>
<keyword evidence="5 7" id="KW-0413">Isomerase</keyword>
<dbReference type="Proteomes" id="UP000242930">
    <property type="component" value="Unassembled WGS sequence"/>
</dbReference>
<dbReference type="STRING" id="915471.SAMN05216201_1189"/>
<dbReference type="NCBIfam" id="TIGR02933">
    <property type="entry name" value="nifM_nitrog"/>
    <property type="match status" value="1"/>
</dbReference>
<dbReference type="InterPro" id="IPR046357">
    <property type="entry name" value="PPIase_dom_sf"/>
</dbReference>
<dbReference type="PANTHER" id="PTHR47245:SF2">
    <property type="entry name" value="PEPTIDYL-PROLYL CIS-TRANS ISOMERASE HP_0175-RELATED"/>
    <property type="match status" value="1"/>
</dbReference>
<keyword evidence="8" id="KW-1185">Reference proteome</keyword>
<proteinExistence type="inferred from homology"/>
<dbReference type="InterPro" id="IPR050245">
    <property type="entry name" value="PrsA_foldase"/>
</dbReference>
<evidence type="ECO:0000313" key="8">
    <source>
        <dbReference type="Proteomes" id="UP000242930"/>
    </source>
</evidence>